<feature type="transmembrane region" description="Helical" evidence="8">
    <location>
        <begin position="364"/>
        <end position="382"/>
    </location>
</feature>
<evidence type="ECO:0000256" key="3">
    <source>
        <dbReference type="ARBA" id="ARBA00022475"/>
    </source>
</evidence>
<feature type="transmembrane region" description="Helical" evidence="8">
    <location>
        <begin position="165"/>
        <end position="187"/>
    </location>
</feature>
<dbReference type="InterPro" id="IPR023408">
    <property type="entry name" value="MscS_beta-dom_sf"/>
</dbReference>
<evidence type="ECO:0000256" key="8">
    <source>
        <dbReference type="SAM" id="Phobius"/>
    </source>
</evidence>
<dbReference type="OrthoDB" id="6500477at2"/>
<dbReference type="InterPro" id="IPR011014">
    <property type="entry name" value="MscS_channel_TM-2"/>
</dbReference>
<feature type="region of interest" description="Disordered" evidence="7">
    <location>
        <begin position="732"/>
        <end position="777"/>
    </location>
</feature>
<dbReference type="SUPFAM" id="SSF82861">
    <property type="entry name" value="Mechanosensitive channel protein MscS (YggB), transmembrane region"/>
    <property type="match status" value="1"/>
</dbReference>
<evidence type="ECO:0000313" key="11">
    <source>
        <dbReference type="EMBL" id="QEA39348.1"/>
    </source>
</evidence>
<feature type="transmembrane region" description="Helical" evidence="8">
    <location>
        <begin position="468"/>
        <end position="489"/>
    </location>
</feature>
<evidence type="ECO:0000256" key="5">
    <source>
        <dbReference type="ARBA" id="ARBA00022989"/>
    </source>
</evidence>
<dbReference type="Pfam" id="PF21088">
    <property type="entry name" value="MS_channel_1st"/>
    <property type="match status" value="1"/>
</dbReference>
<feature type="transmembrane region" description="Helical" evidence="8">
    <location>
        <begin position="519"/>
        <end position="541"/>
    </location>
</feature>
<keyword evidence="3" id="KW-1003">Cell membrane</keyword>
<feature type="transmembrane region" description="Helical" evidence="8">
    <location>
        <begin position="547"/>
        <end position="566"/>
    </location>
</feature>
<evidence type="ECO:0000256" key="1">
    <source>
        <dbReference type="ARBA" id="ARBA00004651"/>
    </source>
</evidence>
<dbReference type="EMBL" id="CP042382">
    <property type="protein sequence ID" value="QEA39348.1"/>
    <property type="molecule type" value="Genomic_DNA"/>
</dbReference>
<dbReference type="Gene3D" id="3.30.70.100">
    <property type="match status" value="1"/>
</dbReference>
<dbReference type="RefSeq" id="WP_147184400.1">
    <property type="nucleotide sequence ID" value="NZ_CP042382.1"/>
</dbReference>
<keyword evidence="12" id="KW-1185">Reference proteome</keyword>
<dbReference type="Gene3D" id="1.10.287.1260">
    <property type="match status" value="1"/>
</dbReference>
<feature type="domain" description="Mechanosensitive ion channel transmembrane helices 2/3" evidence="10">
    <location>
        <begin position="522"/>
        <end position="563"/>
    </location>
</feature>
<dbReference type="InterPro" id="IPR011066">
    <property type="entry name" value="MscS_channel_C_sf"/>
</dbReference>
<feature type="transmembrane region" description="Helical" evidence="8">
    <location>
        <begin position="283"/>
        <end position="299"/>
    </location>
</feature>
<gene>
    <name evidence="11" type="ORF">FGL86_09840</name>
</gene>
<dbReference type="InterPro" id="IPR045276">
    <property type="entry name" value="YbiO_bact"/>
</dbReference>
<organism evidence="11 12">
    <name type="scientific">Pistricoccus aurantiacus</name>
    <dbReference type="NCBI Taxonomy" id="1883414"/>
    <lineage>
        <taxon>Bacteria</taxon>
        <taxon>Pseudomonadati</taxon>
        <taxon>Pseudomonadota</taxon>
        <taxon>Gammaproteobacteria</taxon>
        <taxon>Oceanospirillales</taxon>
        <taxon>Halomonadaceae</taxon>
        <taxon>Pistricoccus</taxon>
    </lineage>
</organism>
<keyword evidence="5 8" id="KW-1133">Transmembrane helix</keyword>
<dbReference type="GO" id="GO:0005886">
    <property type="term" value="C:plasma membrane"/>
    <property type="evidence" value="ECO:0007669"/>
    <property type="project" value="UniProtKB-SubCell"/>
</dbReference>
<dbReference type="InterPro" id="IPR010920">
    <property type="entry name" value="LSM_dom_sf"/>
</dbReference>
<keyword evidence="4 8" id="KW-0812">Transmembrane</keyword>
<evidence type="ECO:0000256" key="2">
    <source>
        <dbReference type="ARBA" id="ARBA00008017"/>
    </source>
</evidence>
<accession>A0A5B8SX28</accession>
<dbReference type="PANTHER" id="PTHR30460">
    <property type="entry name" value="MODERATE CONDUCTANCE MECHANOSENSITIVE CHANNEL YBIO"/>
    <property type="match status" value="1"/>
</dbReference>
<dbReference type="GO" id="GO:0008381">
    <property type="term" value="F:mechanosensitive monoatomic ion channel activity"/>
    <property type="evidence" value="ECO:0007669"/>
    <property type="project" value="InterPro"/>
</dbReference>
<dbReference type="InterPro" id="IPR006685">
    <property type="entry name" value="MscS_channel_2nd"/>
</dbReference>
<feature type="transmembrane region" description="Helical" evidence="8">
    <location>
        <begin position="394"/>
        <end position="413"/>
    </location>
</feature>
<sequence length="777" mass="85777">MSRSSLSRLPGWGVWRDLLALLLGIVLLLGAANVQAQALSSLRGLVNGEQSQDSETPPDPQELSRSLEDVISTLENAETRGALIEDLKKLRDTTAPQAQPGVGVVPRQGLLGALADTFVDLGEQAGSQQSPVTQWRERIKEAWYEAEELVLSAGYKPMARMAVEAAMMLGIWLAVLMALIAAGRLLARRYGWPLDLPREPRTGQLVVHFLRRLLPWVLAFASILALAQLMLPSAGRTLALVTAYVALCGRLLSVIMETVFSVFTRGHRFVAILHLRKRSLKRIFAIGALVALADAFNSPRLIELLGNDLTSLLSVLANVLAALLAMVFIVRFKRPIKQLIRNRPYRQRKEHTTSDYVIRVLGRFWHIPALLLVGASLVAIFVSGDDAGAALRKAILPAGFLVLALIVTGLIRRHSQQITRRKRISQYRRRLERFGYALAHIVVWIAFVELSLRVWSTSLLGFSAGARVGQALLAIGFTILLAWLVWIFADSAINRALMSSGKTGGRRVNSARAQTITPLLRNVVLVTIIIIAVIVALANLGVNVTPLLAGAGVIGLAIGFGAQTLVQDLITGLFILVEDSLAVDDFVKLGDFMGTVESLTMRTVRLRDLDGVVHIIPFSEIKSIHNMSRQFGIALMYLRIPHTMKIDDAITLMREVADDLRKDPVMRHLIWSPMESQGIQRFEEGAAVLRIRMRTSPEYQWDVMRAFNLRLKRRMEADGLDIAMPRMSVQMEGERISPDGERAVEERKAQARRAGEFGIADPNRDITASGASPDPGR</sequence>
<evidence type="ECO:0000259" key="9">
    <source>
        <dbReference type="Pfam" id="PF00924"/>
    </source>
</evidence>
<evidence type="ECO:0000256" key="7">
    <source>
        <dbReference type="SAM" id="MobiDB-lite"/>
    </source>
</evidence>
<dbReference type="InterPro" id="IPR049142">
    <property type="entry name" value="MS_channel_1st"/>
</dbReference>
<dbReference type="SUPFAM" id="SSF82689">
    <property type="entry name" value="Mechanosensitive channel protein MscS (YggB), C-terminal domain"/>
    <property type="match status" value="1"/>
</dbReference>
<keyword evidence="6 8" id="KW-0472">Membrane</keyword>
<feature type="transmembrane region" description="Helical" evidence="8">
    <location>
        <begin position="434"/>
        <end position="456"/>
    </location>
</feature>
<feature type="transmembrane region" description="Helical" evidence="8">
    <location>
        <begin position="237"/>
        <end position="263"/>
    </location>
</feature>
<dbReference type="Proteomes" id="UP000321272">
    <property type="component" value="Chromosome"/>
</dbReference>
<feature type="transmembrane region" description="Helical" evidence="8">
    <location>
        <begin position="213"/>
        <end position="231"/>
    </location>
</feature>
<dbReference type="Gene3D" id="2.30.30.60">
    <property type="match status" value="1"/>
</dbReference>
<evidence type="ECO:0000313" key="12">
    <source>
        <dbReference type="Proteomes" id="UP000321272"/>
    </source>
</evidence>
<dbReference type="PANTHER" id="PTHR30460:SF0">
    <property type="entry name" value="MODERATE CONDUCTANCE MECHANOSENSITIVE CHANNEL YBIO"/>
    <property type="match status" value="1"/>
</dbReference>
<comment type="subcellular location">
    <subcellularLocation>
        <location evidence="1">Cell membrane</location>
        <topology evidence="1">Multi-pass membrane protein</topology>
    </subcellularLocation>
</comment>
<dbReference type="SUPFAM" id="SSF50182">
    <property type="entry name" value="Sm-like ribonucleoproteins"/>
    <property type="match status" value="1"/>
</dbReference>
<reference evidence="11 12" key="1">
    <citation type="submission" date="2019-06" db="EMBL/GenBank/DDBJ databases">
        <title>Genome analyses of bacteria isolated from kimchi.</title>
        <authorList>
            <person name="Lee S."/>
            <person name="Ahn S."/>
            <person name="Roh S."/>
        </authorList>
    </citation>
    <scope>NUCLEOTIDE SEQUENCE [LARGE SCALE GENOMIC DNA]</scope>
    <source>
        <strain evidence="11 12">CBA4606</strain>
    </source>
</reference>
<evidence type="ECO:0000256" key="6">
    <source>
        <dbReference type="ARBA" id="ARBA00023136"/>
    </source>
</evidence>
<dbReference type="Pfam" id="PF00924">
    <property type="entry name" value="MS_channel_2nd"/>
    <property type="match status" value="1"/>
</dbReference>
<dbReference type="KEGG" id="paur:FGL86_09840"/>
<feature type="transmembrane region" description="Helical" evidence="8">
    <location>
        <begin position="311"/>
        <end position="332"/>
    </location>
</feature>
<feature type="domain" description="Mechanosensitive ion channel MscS" evidence="9">
    <location>
        <begin position="564"/>
        <end position="629"/>
    </location>
</feature>
<evidence type="ECO:0000256" key="4">
    <source>
        <dbReference type="ARBA" id="ARBA00022692"/>
    </source>
</evidence>
<name>A0A5B8SX28_9GAMM</name>
<dbReference type="AlphaFoldDB" id="A0A5B8SX28"/>
<protein>
    <submittedName>
        <fullName evidence="11">Mechanosensitive ion channel</fullName>
    </submittedName>
</protein>
<proteinExistence type="inferred from homology"/>
<comment type="similarity">
    <text evidence="2">Belongs to the MscS (TC 1.A.23) family.</text>
</comment>
<feature type="compositionally biased region" description="Basic and acidic residues" evidence="7">
    <location>
        <begin position="732"/>
        <end position="755"/>
    </location>
</feature>
<evidence type="ECO:0000259" key="10">
    <source>
        <dbReference type="Pfam" id="PF21088"/>
    </source>
</evidence>